<dbReference type="RefSeq" id="WP_012418545.1">
    <property type="nucleotide sequence ID" value="NC_010645.1"/>
</dbReference>
<dbReference type="InterPro" id="IPR000387">
    <property type="entry name" value="Tyr_Pase_dom"/>
</dbReference>
<dbReference type="InterPro" id="IPR016130">
    <property type="entry name" value="Tyr_Pase_AS"/>
</dbReference>
<name>Q2KVA6_BORA1</name>
<dbReference type="EMBL" id="AM167904">
    <property type="protein sequence ID" value="CAJ50516.1"/>
    <property type="molecule type" value="Genomic_DNA"/>
</dbReference>
<evidence type="ECO:0000313" key="3">
    <source>
        <dbReference type="Proteomes" id="UP000001977"/>
    </source>
</evidence>
<feature type="domain" description="Tyrosine specific protein phosphatases" evidence="1">
    <location>
        <begin position="146"/>
        <end position="203"/>
    </location>
</feature>
<dbReference type="PROSITE" id="PS00383">
    <property type="entry name" value="TYR_PHOSPHATASE_1"/>
    <property type="match status" value="1"/>
</dbReference>
<accession>Q2KVA6</accession>
<dbReference type="HOGENOM" id="CLU_102083_0_0_4"/>
<dbReference type="AlphaFoldDB" id="Q2KVA6"/>
<gene>
    <name evidence="2" type="ordered locus">BAV2906</name>
</gene>
<dbReference type="Proteomes" id="UP000001977">
    <property type="component" value="Chromosome"/>
</dbReference>
<dbReference type="SUPFAM" id="SSF52799">
    <property type="entry name" value="(Phosphotyrosine protein) phosphatases II"/>
    <property type="match status" value="1"/>
</dbReference>
<dbReference type="Gene3D" id="3.90.190.10">
    <property type="entry name" value="Protein tyrosine phosphatase superfamily"/>
    <property type="match status" value="1"/>
</dbReference>
<proteinExistence type="predicted"/>
<protein>
    <recommendedName>
        <fullName evidence="1">Tyrosine specific protein phosphatases domain-containing protein</fullName>
    </recommendedName>
</protein>
<dbReference type="KEGG" id="bav:BAV2906"/>
<sequence>MPTTPTLPDANFLPSIGDFDAILASYAAEAGMAARDGVVRLVTYTPHTYLLRGNSPIRNGSFDAAALLASLKAVAPLPSRFYMIDVSLTSDLLPHEFADKKVEAEYWRQHSQAGRLISHPVFGAVTSPDDFPDVPRRKISALPGVDRLPELLAALHQEMSECTPTVIYVHCEAGKDRTGEVIAAYSMQYLRLSYRDALAQAREIAGRHLNRFNEQAMRWYAYYLRDILGVQTIGAID</sequence>
<reference evidence="2 3" key="1">
    <citation type="journal article" date="2006" name="J. Bacteriol.">
        <title>Comparison of the genome sequence of the poultry pathogen Bordetella avium with those of B. bronchiseptica, B. pertussis, and B. parapertussis reveals extensive diversity in surface structures associated with host interaction.</title>
        <authorList>
            <person name="Sebaihia M."/>
            <person name="Preston A."/>
            <person name="Maskell D.J."/>
            <person name="Kuzmiak H."/>
            <person name="Connell T.D."/>
            <person name="King N.D."/>
            <person name="Orndorff P.E."/>
            <person name="Miyamoto D.M."/>
            <person name="Thomson N.R."/>
            <person name="Harris D."/>
            <person name="Goble A."/>
            <person name="Lord A."/>
            <person name="Murphy L."/>
            <person name="Quail M.A."/>
            <person name="Rutter S."/>
            <person name="Squares R."/>
            <person name="Squares S."/>
            <person name="Woodward J."/>
            <person name="Parkhill J."/>
            <person name="Temple L.M."/>
        </authorList>
    </citation>
    <scope>NUCLEOTIDE SEQUENCE [LARGE SCALE GENOMIC DNA]</scope>
    <source>
        <strain evidence="2 3">197N</strain>
    </source>
</reference>
<dbReference type="PROSITE" id="PS50056">
    <property type="entry name" value="TYR_PHOSPHATASE_2"/>
    <property type="match status" value="1"/>
</dbReference>
<evidence type="ECO:0000313" key="2">
    <source>
        <dbReference type="EMBL" id="CAJ50516.1"/>
    </source>
</evidence>
<organism evidence="2 3">
    <name type="scientific">Bordetella avium (strain 197N)</name>
    <dbReference type="NCBI Taxonomy" id="360910"/>
    <lineage>
        <taxon>Bacteria</taxon>
        <taxon>Pseudomonadati</taxon>
        <taxon>Pseudomonadota</taxon>
        <taxon>Betaproteobacteria</taxon>
        <taxon>Burkholderiales</taxon>
        <taxon>Alcaligenaceae</taxon>
        <taxon>Bordetella</taxon>
    </lineage>
</organism>
<dbReference type="OrthoDB" id="9814896at2"/>
<dbReference type="CDD" id="cd14494">
    <property type="entry name" value="PTP_DSP_cys"/>
    <property type="match status" value="1"/>
</dbReference>
<dbReference type="PANTHER" id="PTHR38745:SF2">
    <property type="entry name" value="TYROSINE SPECIFIC PROTEIN PHOSPHATASES DOMAIN-CONTAINING PROTEIN"/>
    <property type="match status" value="1"/>
</dbReference>
<evidence type="ECO:0000259" key="1">
    <source>
        <dbReference type="PROSITE" id="PS50056"/>
    </source>
</evidence>
<dbReference type="PANTHER" id="PTHR38745">
    <property type="entry name" value="PHOSPHATASE, PUTATIVE-RELATED"/>
    <property type="match status" value="1"/>
</dbReference>
<dbReference type="GeneID" id="92933837"/>
<keyword evidence="3" id="KW-1185">Reference proteome</keyword>
<dbReference type="InterPro" id="IPR029021">
    <property type="entry name" value="Prot-tyrosine_phosphatase-like"/>
</dbReference>